<dbReference type="SUPFAM" id="SSF48208">
    <property type="entry name" value="Six-hairpin glycosidases"/>
    <property type="match status" value="1"/>
</dbReference>
<dbReference type="InterPro" id="IPR008928">
    <property type="entry name" value="6-hairpin_glycosidase_sf"/>
</dbReference>
<dbReference type="EMBL" id="FMUR01000031">
    <property type="protein sequence ID" value="SCY57335.1"/>
    <property type="molecule type" value="Genomic_DNA"/>
</dbReference>
<dbReference type="RefSeq" id="WP_074463484.1">
    <property type="nucleotide sequence ID" value="NZ_FMUR01000031.1"/>
</dbReference>
<gene>
    <name evidence="1" type="ORF">SAMN02910451_03140</name>
</gene>
<reference evidence="2" key="1">
    <citation type="submission" date="2016-10" db="EMBL/GenBank/DDBJ databases">
        <authorList>
            <person name="Varghese N."/>
            <person name="Submissions S."/>
        </authorList>
    </citation>
    <scope>NUCLEOTIDE SEQUENCE [LARGE SCALE GENOMIC DNA]</scope>
    <source>
        <strain evidence="2">XBD2006</strain>
    </source>
</reference>
<protein>
    <submittedName>
        <fullName evidence="1">Mannose or cellobiose epimerase, N-acyl-D-glucosamine 2-epimerase family</fullName>
    </submittedName>
</protein>
<organism evidence="1 2">
    <name type="scientific">Butyrivibrio hungatei</name>
    <dbReference type="NCBI Taxonomy" id="185008"/>
    <lineage>
        <taxon>Bacteria</taxon>
        <taxon>Bacillati</taxon>
        <taxon>Bacillota</taxon>
        <taxon>Clostridia</taxon>
        <taxon>Lachnospirales</taxon>
        <taxon>Lachnospiraceae</taxon>
        <taxon>Butyrivibrio</taxon>
    </lineage>
</organism>
<dbReference type="InterPro" id="IPR012341">
    <property type="entry name" value="6hp_glycosidase-like_sf"/>
</dbReference>
<evidence type="ECO:0000313" key="1">
    <source>
        <dbReference type="EMBL" id="SCY57335.1"/>
    </source>
</evidence>
<sequence length="483" mass="56889">MISHKAFNLQQLIDRAYKPEDWMNHLNDDLLKFWNKPEITDIKDSLFPTYITNDGHVLPASKQDWPKEFVEAKKSSDTSGLVDEDNNYVRAHSRLTYAFGIAYHMTGKTEYLDICKKGAMELMNAMDGNYGMHVTQNSTTKEWDSDYRKRTSQDLAYGLTGLGMYYFLTHDKSVMFKIFQLHDYIFNVYMDEKRGYLTWLPRFLKDNPEVQIVAQLDQLYAYMLMITPALPMPYAQKWRDDMKQITDILITQFYSEQYGFFWGVDSDAMSMNLGTDHTDFGHSVKTFWVILKVGELLNNVEYINFARPKIHRILLDAYIEKNGSWARRFDQNGNLDIDKEWWILAELDQAAEILSIHDPSYYRFLNNTHKYWFDVMTDHEHGEIWHMVDGATDKPVINYPKAHNWKTSLHSFEHTLFGYMTASRVKNESFSLFYAIPEWEKSRCRELQPYMFRAKVLDVENEGTIDTLTDGNSNYKVTFTSLH</sequence>
<proteinExistence type="predicted"/>
<name>A0A1G5H0F5_9FIRM</name>
<dbReference type="GO" id="GO:0005975">
    <property type="term" value="P:carbohydrate metabolic process"/>
    <property type="evidence" value="ECO:0007669"/>
    <property type="project" value="InterPro"/>
</dbReference>
<keyword evidence="2" id="KW-1185">Reference proteome</keyword>
<dbReference type="Proteomes" id="UP000183047">
    <property type="component" value="Unassembled WGS sequence"/>
</dbReference>
<dbReference type="AlphaFoldDB" id="A0A1G5H0F5"/>
<accession>A0A1G5H0F5</accession>
<evidence type="ECO:0000313" key="2">
    <source>
        <dbReference type="Proteomes" id="UP000183047"/>
    </source>
</evidence>
<dbReference type="OrthoDB" id="9148828at2"/>
<dbReference type="Gene3D" id="1.50.10.10">
    <property type="match status" value="1"/>
</dbReference>